<dbReference type="RefSeq" id="WP_163770341.1">
    <property type="nucleotide sequence ID" value="NZ_JAAGXA010000001.1"/>
</dbReference>
<accession>A0A6P0HFF2</accession>
<reference evidence="2 3" key="1">
    <citation type="journal article" date="2014" name="Int. J. Syst. Evol. Microbiol.">
        <title>Nocardioides zeae sp. nov., isolated from the stem of Zea mays.</title>
        <authorList>
            <person name="Glaeser S.P."/>
            <person name="McInroy J.A."/>
            <person name="Busse H.J."/>
            <person name="Kampfer P."/>
        </authorList>
    </citation>
    <scope>NUCLEOTIDE SEQUENCE [LARGE SCALE GENOMIC DNA]</scope>
    <source>
        <strain evidence="2 3">JCM 30728</strain>
    </source>
</reference>
<comment type="caution">
    <text evidence="2">The sequence shown here is derived from an EMBL/GenBank/DDBJ whole genome shotgun (WGS) entry which is preliminary data.</text>
</comment>
<dbReference type="Pfam" id="PF18726">
    <property type="entry name" value="HEPN_SAV_6107"/>
    <property type="match status" value="1"/>
</dbReference>
<protein>
    <submittedName>
        <fullName evidence="2">Chromosome segregation protein SMC</fullName>
    </submittedName>
</protein>
<dbReference type="AlphaFoldDB" id="A0A6P0HFF2"/>
<keyword evidence="3" id="KW-1185">Reference proteome</keyword>
<organism evidence="2 3">
    <name type="scientific">Nocardioides zeae</name>
    <dbReference type="NCBI Taxonomy" id="1457234"/>
    <lineage>
        <taxon>Bacteria</taxon>
        <taxon>Bacillati</taxon>
        <taxon>Actinomycetota</taxon>
        <taxon>Actinomycetes</taxon>
        <taxon>Propionibacteriales</taxon>
        <taxon>Nocardioidaceae</taxon>
        <taxon>Nocardioides</taxon>
    </lineage>
</organism>
<dbReference type="InterPro" id="IPR040891">
    <property type="entry name" value="HEPN_SAV_6107"/>
</dbReference>
<evidence type="ECO:0000259" key="1">
    <source>
        <dbReference type="Pfam" id="PF18726"/>
    </source>
</evidence>
<dbReference type="Proteomes" id="UP000468687">
    <property type="component" value="Unassembled WGS sequence"/>
</dbReference>
<dbReference type="EMBL" id="JAAGXA010000001">
    <property type="protein sequence ID" value="NEN77000.1"/>
    <property type="molecule type" value="Genomic_DNA"/>
</dbReference>
<gene>
    <name evidence="2" type="ORF">G3T38_01790</name>
</gene>
<evidence type="ECO:0000313" key="2">
    <source>
        <dbReference type="EMBL" id="NEN77000.1"/>
    </source>
</evidence>
<sequence>MTQHGDPRRSAVPGARPGGLVLPAATHAYLTRSATSLREALLAPDATTRYACAHVAALRAAAALLAARTVPAPGARRRSRNAWVLLREAVPELSDWAAFFASGAGTYAAAQAGSARATTQDEADELVGEADRFLAVVEAELGLIPHAWSEIVEGITGAAGGAGVA</sequence>
<feature type="domain" description="SAV-6107-like HEPN" evidence="1">
    <location>
        <begin position="42"/>
        <end position="138"/>
    </location>
</feature>
<name>A0A6P0HFF2_9ACTN</name>
<evidence type="ECO:0000313" key="3">
    <source>
        <dbReference type="Proteomes" id="UP000468687"/>
    </source>
</evidence>
<proteinExistence type="predicted"/>